<feature type="chain" id="PRO_5006867771" description="legumain" evidence="9">
    <location>
        <begin position="25"/>
        <end position="510"/>
    </location>
</feature>
<evidence type="ECO:0000259" key="10">
    <source>
        <dbReference type="Pfam" id="PF20985"/>
    </source>
</evidence>
<evidence type="ECO:0000256" key="4">
    <source>
        <dbReference type="ARBA" id="ARBA00022670"/>
    </source>
</evidence>
<organism evidence="11 12">
    <name type="scientific">Pseudocohnilembus persalinus</name>
    <name type="common">Ciliate</name>
    <dbReference type="NCBI Taxonomy" id="266149"/>
    <lineage>
        <taxon>Eukaryota</taxon>
        <taxon>Sar</taxon>
        <taxon>Alveolata</taxon>
        <taxon>Ciliophora</taxon>
        <taxon>Intramacronucleata</taxon>
        <taxon>Oligohymenophorea</taxon>
        <taxon>Scuticociliatia</taxon>
        <taxon>Philasterida</taxon>
        <taxon>Pseudocohnilembidae</taxon>
        <taxon>Pseudocohnilembus</taxon>
    </lineage>
</organism>
<dbReference type="Gene3D" id="3.40.50.1460">
    <property type="match status" value="1"/>
</dbReference>
<dbReference type="InParanoid" id="A0A0V0R8B3"/>
<dbReference type="PIRSF" id="PIRSF019663">
    <property type="entry name" value="Legumain"/>
    <property type="match status" value="1"/>
</dbReference>
<evidence type="ECO:0000256" key="5">
    <source>
        <dbReference type="ARBA" id="ARBA00022729"/>
    </source>
</evidence>
<dbReference type="InterPro" id="IPR001096">
    <property type="entry name" value="Peptidase_C13"/>
</dbReference>
<evidence type="ECO:0000256" key="6">
    <source>
        <dbReference type="ARBA" id="ARBA00022801"/>
    </source>
</evidence>
<dbReference type="PANTHER" id="PTHR12000">
    <property type="entry name" value="HEMOGLOBINASE FAMILY MEMBER"/>
    <property type="match status" value="1"/>
</dbReference>
<dbReference type="OrthoDB" id="416370at2759"/>
<dbReference type="Proteomes" id="UP000054937">
    <property type="component" value="Unassembled WGS sequence"/>
</dbReference>
<dbReference type="EMBL" id="LDAU01000023">
    <property type="protein sequence ID" value="KRX10724.1"/>
    <property type="molecule type" value="Genomic_DNA"/>
</dbReference>
<dbReference type="PRINTS" id="PR00776">
    <property type="entry name" value="HEMOGLOBNASE"/>
</dbReference>
<dbReference type="PANTHER" id="PTHR12000:SF42">
    <property type="entry name" value="LEGUMAIN"/>
    <property type="match status" value="1"/>
</dbReference>
<keyword evidence="5 9" id="KW-0732">Signal</keyword>
<keyword evidence="6" id="KW-0378">Hydrolase</keyword>
<comment type="caution">
    <text evidence="11">The sequence shown here is derived from an EMBL/GenBank/DDBJ whole genome shotgun (WGS) entry which is preliminary data.</text>
</comment>
<dbReference type="Pfam" id="PF20985">
    <property type="entry name" value="Legum_prodom"/>
    <property type="match status" value="1"/>
</dbReference>
<evidence type="ECO:0000256" key="1">
    <source>
        <dbReference type="ARBA" id="ARBA00000810"/>
    </source>
</evidence>
<keyword evidence="4" id="KW-0645">Protease</keyword>
<gene>
    <name evidence="11" type="ORF">PPERSA_03782</name>
</gene>
<name>A0A0V0R8B3_PSEPJ</name>
<feature type="domain" description="Legumain prodomain" evidence="10">
    <location>
        <begin position="415"/>
        <end position="477"/>
    </location>
</feature>
<comment type="similarity">
    <text evidence="2">Belongs to the peptidase C13 family.</text>
</comment>
<protein>
    <recommendedName>
        <fullName evidence="3">legumain</fullName>
        <ecNumber evidence="3">3.4.22.34</ecNumber>
    </recommendedName>
</protein>
<evidence type="ECO:0000256" key="3">
    <source>
        <dbReference type="ARBA" id="ARBA00012628"/>
    </source>
</evidence>
<evidence type="ECO:0000313" key="11">
    <source>
        <dbReference type="EMBL" id="KRX10724.1"/>
    </source>
</evidence>
<proteinExistence type="inferred from homology"/>
<dbReference type="GO" id="GO:0005773">
    <property type="term" value="C:vacuole"/>
    <property type="evidence" value="ECO:0007669"/>
    <property type="project" value="GOC"/>
</dbReference>
<sequence>MKNFQNFLLVLVNISMFLLSFIKADNFAFLAAGSKGYINYRHQADVCHAYQILIKNGFKEENIIVMAYDDVANNWQNPYKGTLYNKPSRPDRPDENVYEGCNIDYWGRAVHPKNFLNILSGDGENLKYKEYSNQRVFKTNESDNIFVFFSDHGGPGLISFPPQLFVSKMLFKRQLVKTLKKMKKQKKYDNLTFYMETCYSGSMFTTLPDDIGVYALSAANATQPSLATFCPPRDNYINGKKLNTCLGDVFSINWMENTENSDIFETTLQQQFEVVKEKTTQSHVLQWGDLQFTNNTLSEFMAPQKKEYEKQQQTIKSISNDNYSVYNKVLDYWKNLQLQFKKGQQIIKSQNRNLRYANQYQYQQEDGEYQQISNYKIETDYLVRQYQMNPIEDNYLLLQYELLKKKVFKQEFDQFKQKYQISEVQLISDDTDFKCYEKLIKKFEKQCFLLNEYAMSRIILFYNFCAKGEKKELLEKVKNFQFCHQGNGMEIEIEMIKEIQDLLVKKKLIE</sequence>
<accession>A0A0V0R8B3</accession>
<evidence type="ECO:0000313" key="12">
    <source>
        <dbReference type="Proteomes" id="UP000054937"/>
    </source>
</evidence>
<dbReference type="FunFam" id="3.40.50.1460:FF:000006">
    <property type="entry name" value="Legumain"/>
    <property type="match status" value="1"/>
</dbReference>
<feature type="active site" description="Nucleophile" evidence="8">
    <location>
        <position position="198"/>
    </location>
</feature>
<dbReference type="AlphaFoldDB" id="A0A0V0R8B3"/>
<evidence type="ECO:0000256" key="9">
    <source>
        <dbReference type="SAM" id="SignalP"/>
    </source>
</evidence>
<comment type="catalytic activity">
    <reaction evidence="1">
        <text>Hydrolysis of proteins and small molecule substrates at -Asn-|-Xaa- bonds.</text>
        <dbReference type="EC" id="3.4.22.34"/>
    </reaction>
</comment>
<dbReference type="InterPro" id="IPR048501">
    <property type="entry name" value="Legum_prodom"/>
</dbReference>
<keyword evidence="12" id="KW-1185">Reference proteome</keyword>
<feature type="signal peptide" evidence="9">
    <location>
        <begin position="1"/>
        <end position="24"/>
    </location>
</feature>
<dbReference type="GO" id="GO:0051603">
    <property type="term" value="P:proteolysis involved in protein catabolic process"/>
    <property type="evidence" value="ECO:0007669"/>
    <property type="project" value="TreeGrafter"/>
</dbReference>
<dbReference type="GO" id="GO:0004197">
    <property type="term" value="F:cysteine-type endopeptidase activity"/>
    <property type="evidence" value="ECO:0007669"/>
    <property type="project" value="UniProtKB-EC"/>
</dbReference>
<dbReference type="GO" id="GO:0006624">
    <property type="term" value="P:vacuolar protein processing"/>
    <property type="evidence" value="ECO:0007669"/>
    <property type="project" value="TreeGrafter"/>
</dbReference>
<dbReference type="OMA" id="NWMENTE"/>
<evidence type="ECO:0000256" key="8">
    <source>
        <dbReference type="PIRSR" id="PIRSR019663-1"/>
    </source>
</evidence>
<dbReference type="Gene3D" id="1.10.132.130">
    <property type="match status" value="1"/>
</dbReference>
<keyword evidence="7" id="KW-0788">Thiol protease</keyword>
<feature type="active site" evidence="8">
    <location>
        <position position="152"/>
    </location>
</feature>
<reference evidence="11 12" key="1">
    <citation type="journal article" date="2015" name="Sci. Rep.">
        <title>Genome of the facultative scuticociliatosis pathogen Pseudocohnilembus persalinus provides insight into its virulence through horizontal gene transfer.</title>
        <authorList>
            <person name="Xiong J."/>
            <person name="Wang G."/>
            <person name="Cheng J."/>
            <person name="Tian M."/>
            <person name="Pan X."/>
            <person name="Warren A."/>
            <person name="Jiang C."/>
            <person name="Yuan D."/>
            <person name="Miao W."/>
        </authorList>
    </citation>
    <scope>NUCLEOTIDE SEQUENCE [LARGE SCALE GENOMIC DNA]</scope>
    <source>
        <strain evidence="11">36N120E</strain>
    </source>
</reference>
<dbReference type="Pfam" id="PF01650">
    <property type="entry name" value="Peptidase_C13"/>
    <property type="match status" value="1"/>
</dbReference>
<dbReference type="InterPro" id="IPR046427">
    <property type="entry name" value="Legumain_prodom_sf"/>
</dbReference>
<dbReference type="EC" id="3.4.22.34" evidence="3"/>
<evidence type="ECO:0000256" key="7">
    <source>
        <dbReference type="ARBA" id="ARBA00022807"/>
    </source>
</evidence>
<evidence type="ECO:0000256" key="2">
    <source>
        <dbReference type="ARBA" id="ARBA00009941"/>
    </source>
</evidence>